<comment type="caution">
    <text evidence="4">The sequence shown here is derived from an EMBL/GenBank/DDBJ whole genome shotgun (WGS) entry which is preliminary data.</text>
</comment>
<dbReference type="AlphaFoldDB" id="A0A8H5I059"/>
<evidence type="ECO:0000256" key="1">
    <source>
        <dbReference type="PROSITE-ProRule" id="PRU00266"/>
    </source>
</evidence>
<proteinExistence type="predicted"/>
<dbReference type="CDD" id="cd00048">
    <property type="entry name" value="DSRM_SF"/>
    <property type="match status" value="1"/>
</dbReference>
<organism evidence="4 5">
    <name type="scientific">Collybiopsis confluens</name>
    <dbReference type="NCBI Taxonomy" id="2823264"/>
    <lineage>
        <taxon>Eukaryota</taxon>
        <taxon>Fungi</taxon>
        <taxon>Dikarya</taxon>
        <taxon>Basidiomycota</taxon>
        <taxon>Agaricomycotina</taxon>
        <taxon>Agaricomycetes</taxon>
        <taxon>Agaricomycetidae</taxon>
        <taxon>Agaricales</taxon>
        <taxon>Marasmiineae</taxon>
        <taxon>Omphalotaceae</taxon>
        <taxon>Collybiopsis</taxon>
    </lineage>
</organism>
<dbReference type="Pfam" id="PF00035">
    <property type="entry name" value="dsrm"/>
    <property type="match status" value="1"/>
</dbReference>
<feature type="domain" description="DRBM" evidence="3">
    <location>
        <begin position="23"/>
        <end position="71"/>
    </location>
</feature>
<dbReference type="GO" id="GO:0003723">
    <property type="term" value="F:RNA binding"/>
    <property type="evidence" value="ECO:0007669"/>
    <property type="project" value="UniProtKB-UniRule"/>
</dbReference>
<accession>A0A8H5I059</accession>
<keyword evidence="5" id="KW-1185">Reference proteome</keyword>
<dbReference type="PROSITE" id="PS50137">
    <property type="entry name" value="DS_RBD"/>
    <property type="match status" value="1"/>
</dbReference>
<dbReference type="EMBL" id="JAACJN010000005">
    <property type="protein sequence ID" value="KAF5392578.1"/>
    <property type="molecule type" value="Genomic_DNA"/>
</dbReference>
<evidence type="ECO:0000256" key="2">
    <source>
        <dbReference type="SAM" id="MobiDB-lite"/>
    </source>
</evidence>
<evidence type="ECO:0000313" key="4">
    <source>
        <dbReference type="EMBL" id="KAF5392578.1"/>
    </source>
</evidence>
<dbReference type="SUPFAM" id="SSF54768">
    <property type="entry name" value="dsRNA-binding domain-like"/>
    <property type="match status" value="1"/>
</dbReference>
<gene>
    <name evidence="4" type="ORF">D9757_002252</name>
</gene>
<sequence>MKRIMGHKDFQTPGRSPGSLSFEEKGEGPSDKAVWTVTCKVNNVQKGIGTASNKAEARNLASKEALQVSVDL</sequence>
<dbReference type="OrthoDB" id="3246846at2759"/>
<evidence type="ECO:0000259" key="3">
    <source>
        <dbReference type="PROSITE" id="PS50137"/>
    </source>
</evidence>
<dbReference type="Proteomes" id="UP000518752">
    <property type="component" value="Unassembled WGS sequence"/>
</dbReference>
<evidence type="ECO:0000313" key="5">
    <source>
        <dbReference type="Proteomes" id="UP000518752"/>
    </source>
</evidence>
<dbReference type="Gene3D" id="3.30.160.20">
    <property type="match status" value="1"/>
</dbReference>
<name>A0A8H5I059_9AGAR</name>
<protein>
    <recommendedName>
        <fullName evidence="3">DRBM domain-containing protein</fullName>
    </recommendedName>
</protein>
<reference evidence="4 5" key="1">
    <citation type="journal article" date="2020" name="ISME J.">
        <title>Uncovering the hidden diversity of litter-decomposition mechanisms in mushroom-forming fungi.</title>
        <authorList>
            <person name="Floudas D."/>
            <person name="Bentzer J."/>
            <person name="Ahren D."/>
            <person name="Johansson T."/>
            <person name="Persson P."/>
            <person name="Tunlid A."/>
        </authorList>
    </citation>
    <scope>NUCLEOTIDE SEQUENCE [LARGE SCALE GENOMIC DNA]</scope>
    <source>
        <strain evidence="4 5">CBS 406.79</strain>
    </source>
</reference>
<keyword evidence="1" id="KW-0694">RNA-binding</keyword>
<feature type="compositionally biased region" description="Basic and acidic residues" evidence="2">
    <location>
        <begin position="1"/>
        <end position="10"/>
    </location>
</feature>
<feature type="region of interest" description="Disordered" evidence="2">
    <location>
        <begin position="1"/>
        <end position="30"/>
    </location>
</feature>
<dbReference type="InterPro" id="IPR014720">
    <property type="entry name" value="dsRBD_dom"/>
</dbReference>